<dbReference type="InterPro" id="IPR014729">
    <property type="entry name" value="Rossmann-like_a/b/a_fold"/>
</dbReference>
<dbReference type="RefSeq" id="WP_147169456.1">
    <property type="nucleotide sequence ID" value="NZ_VOOR01000073.1"/>
</dbReference>
<dbReference type="OrthoDB" id="9774475at2"/>
<reference evidence="2 3" key="1">
    <citation type="submission" date="2019-08" db="EMBL/GenBank/DDBJ databases">
        <title>Genome of Phaeodactylibacter luteus.</title>
        <authorList>
            <person name="Bowman J.P."/>
        </authorList>
    </citation>
    <scope>NUCLEOTIDE SEQUENCE [LARGE SCALE GENOMIC DNA]</scope>
    <source>
        <strain evidence="2 3">KCTC 42180</strain>
    </source>
</reference>
<dbReference type="InterPro" id="IPR002500">
    <property type="entry name" value="PAPS_reduct_dom"/>
</dbReference>
<dbReference type="InterPro" id="IPR050128">
    <property type="entry name" value="Sulfate_adenylyltrnsfr_sub2"/>
</dbReference>
<evidence type="ECO:0000313" key="2">
    <source>
        <dbReference type="EMBL" id="TXB60612.1"/>
    </source>
</evidence>
<dbReference type="PANTHER" id="PTHR43196">
    <property type="entry name" value="SULFATE ADENYLYLTRANSFERASE SUBUNIT 2"/>
    <property type="match status" value="1"/>
</dbReference>
<accession>A0A5C6RFN1</accession>
<comment type="caution">
    <text evidence="2">The sequence shown here is derived from an EMBL/GenBank/DDBJ whole genome shotgun (WGS) entry which is preliminary data.</text>
</comment>
<feature type="domain" description="Phosphoadenosine phosphosulphate reductase" evidence="1">
    <location>
        <begin position="7"/>
        <end position="127"/>
    </location>
</feature>
<dbReference type="Proteomes" id="UP000321580">
    <property type="component" value="Unassembled WGS sequence"/>
</dbReference>
<dbReference type="GO" id="GO:0003824">
    <property type="term" value="F:catalytic activity"/>
    <property type="evidence" value="ECO:0007669"/>
    <property type="project" value="InterPro"/>
</dbReference>
<keyword evidence="3" id="KW-1185">Reference proteome</keyword>
<evidence type="ECO:0000313" key="3">
    <source>
        <dbReference type="Proteomes" id="UP000321580"/>
    </source>
</evidence>
<gene>
    <name evidence="2" type="ORF">FRY97_20305</name>
</gene>
<dbReference type="Gene3D" id="3.40.50.620">
    <property type="entry name" value="HUPs"/>
    <property type="match status" value="1"/>
</dbReference>
<dbReference type="EMBL" id="VOOR01000073">
    <property type="protein sequence ID" value="TXB60612.1"/>
    <property type="molecule type" value="Genomic_DNA"/>
</dbReference>
<dbReference type="AlphaFoldDB" id="A0A5C6RFN1"/>
<name>A0A5C6RFN1_9BACT</name>
<organism evidence="2 3">
    <name type="scientific">Phaeodactylibacter luteus</name>
    <dbReference type="NCBI Taxonomy" id="1564516"/>
    <lineage>
        <taxon>Bacteria</taxon>
        <taxon>Pseudomonadati</taxon>
        <taxon>Bacteroidota</taxon>
        <taxon>Saprospiria</taxon>
        <taxon>Saprospirales</taxon>
        <taxon>Haliscomenobacteraceae</taxon>
        <taxon>Phaeodactylibacter</taxon>
    </lineage>
</organism>
<dbReference type="SUPFAM" id="SSF52402">
    <property type="entry name" value="Adenine nucleotide alpha hydrolases-like"/>
    <property type="match status" value="1"/>
</dbReference>
<sequence>MTQEVKHVLGISGGKDSAALAIYLRGRYPELPVEYYTCDTGKELDETYELINNLEVYLGQSITRLEAAQDSPEAPFDHFLQVYGGYLPSAMSRWCTKKLKLDPFEQYIAGQGPVVSYVGIRGDEEREGYISKRPNVQSIFPFRKNIWSEDVVRKVLDNAQIPFVRGLYEAQAAGAPNLSRMLELVQEPASAHFPQRQKLDMLLDLSTPTFNAVAFAFLKTTDYPLSKVDHFPLVDNDEVLVRDDIFRILRDSGVGVPAYYEKREYQVEIEGEVKTGHYSRSRSGCFFCFFQQKIEWVWLYENHPELYEKAKVYEKDGYTWQQGETLEELSQPERRQAIKREHYLRTERQRNNAQSDSLIDILGVEDAEGEGCAACFI</sequence>
<proteinExistence type="predicted"/>
<evidence type="ECO:0000259" key="1">
    <source>
        <dbReference type="Pfam" id="PF01507"/>
    </source>
</evidence>
<dbReference type="PANTHER" id="PTHR43196:SF2">
    <property type="entry name" value="PHOSPHOADENOSINE PHOSPHOSULFATE REDUCTASE"/>
    <property type="match status" value="1"/>
</dbReference>
<protein>
    <submittedName>
        <fullName evidence="2">Phosphoadenosine phosphosulfate reductase family protein</fullName>
    </submittedName>
</protein>
<dbReference type="Pfam" id="PF01507">
    <property type="entry name" value="PAPS_reduct"/>
    <property type="match status" value="1"/>
</dbReference>